<reference evidence="1" key="1">
    <citation type="journal article" date="2014" name="Front. Microbiol.">
        <title>High frequency of phylogenetically diverse reductive dehalogenase-homologous genes in deep subseafloor sedimentary metagenomes.</title>
        <authorList>
            <person name="Kawai M."/>
            <person name="Futagami T."/>
            <person name="Toyoda A."/>
            <person name="Takaki Y."/>
            <person name="Nishi S."/>
            <person name="Hori S."/>
            <person name="Arai W."/>
            <person name="Tsubouchi T."/>
            <person name="Morono Y."/>
            <person name="Uchiyama I."/>
            <person name="Ito T."/>
            <person name="Fujiyama A."/>
            <person name="Inagaki F."/>
            <person name="Takami H."/>
        </authorList>
    </citation>
    <scope>NUCLEOTIDE SEQUENCE</scope>
    <source>
        <strain evidence="1">Expedition CK06-06</strain>
    </source>
</reference>
<organism evidence="1">
    <name type="scientific">marine sediment metagenome</name>
    <dbReference type="NCBI Taxonomy" id="412755"/>
    <lineage>
        <taxon>unclassified sequences</taxon>
        <taxon>metagenomes</taxon>
        <taxon>ecological metagenomes</taxon>
    </lineage>
</organism>
<comment type="caution">
    <text evidence="1">The sequence shown here is derived from an EMBL/GenBank/DDBJ whole genome shotgun (WGS) entry which is preliminary data.</text>
</comment>
<accession>X1E9Z4</accession>
<dbReference type="InterPro" id="IPR017850">
    <property type="entry name" value="Alkaline_phosphatase_core_sf"/>
</dbReference>
<protein>
    <submittedName>
        <fullName evidence="1">Uncharacterized protein</fullName>
    </submittedName>
</protein>
<dbReference type="AlphaFoldDB" id="X1E9Z4"/>
<dbReference type="EMBL" id="BARU01001199">
    <property type="protein sequence ID" value="GAH30091.1"/>
    <property type="molecule type" value="Genomic_DNA"/>
</dbReference>
<gene>
    <name evidence="1" type="ORF">S03H2_03283</name>
</gene>
<name>X1E9Z4_9ZZZZ</name>
<dbReference type="Gene3D" id="3.40.720.10">
    <property type="entry name" value="Alkaline Phosphatase, subunit A"/>
    <property type="match status" value="1"/>
</dbReference>
<proteinExistence type="predicted"/>
<sequence length="84" mass="10077">MENDEEVGPLHERLRHLITKEFKLTIYEGHKDYGDLFDRKIDLDELNNLWYDEQYNGVKFKLVNKLLHESLNAQTRYPKRIAGT</sequence>
<evidence type="ECO:0000313" key="1">
    <source>
        <dbReference type="EMBL" id="GAH30091.1"/>
    </source>
</evidence>